<name>A0AAD5Y0I5_9FUNG</name>
<organism evidence="2 3">
    <name type="scientific">Boothiomyces macroporosus</name>
    <dbReference type="NCBI Taxonomy" id="261099"/>
    <lineage>
        <taxon>Eukaryota</taxon>
        <taxon>Fungi</taxon>
        <taxon>Fungi incertae sedis</taxon>
        <taxon>Chytridiomycota</taxon>
        <taxon>Chytridiomycota incertae sedis</taxon>
        <taxon>Chytridiomycetes</taxon>
        <taxon>Rhizophydiales</taxon>
        <taxon>Terramycetaceae</taxon>
        <taxon>Boothiomyces</taxon>
    </lineage>
</organism>
<evidence type="ECO:0000313" key="3">
    <source>
        <dbReference type="Proteomes" id="UP001210925"/>
    </source>
</evidence>
<evidence type="ECO:0000259" key="1">
    <source>
        <dbReference type="Pfam" id="PF13472"/>
    </source>
</evidence>
<dbReference type="InterPro" id="IPR013830">
    <property type="entry name" value="SGNH_hydro"/>
</dbReference>
<dbReference type="Pfam" id="PF13472">
    <property type="entry name" value="Lipase_GDSL_2"/>
    <property type="match status" value="1"/>
</dbReference>
<evidence type="ECO:0000313" key="2">
    <source>
        <dbReference type="EMBL" id="KAJ3251738.1"/>
    </source>
</evidence>
<sequence>MTENQDIKIDSKLISLKMNKILLIGDSITQCGSDPSMLGWAASLQHHYIRKLEIVNKGLSGYNTGWVEPLMDGFLDYCELGDSRIVLTIIMLGTNDSVHPSVNSLQAVDVEAYKANLTEICGKALQRGQVLLVTPPPANQHPERTLERTRRYKDAAMQVAHDLSIPCLDTWHALLGDGSNLDKIWDHYYDGVHFNTKGNKFFYDTLIDKIYITWPEMNVVNLKQKYPEWNEVGQLNLLVHPKRSN</sequence>
<reference evidence="2" key="1">
    <citation type="submission" date="2020-05" db="EMBL/GenBank/DDBJ databases">
        <title>Phylogenomic resolution of chytrid fungi.</title>
        <authorList>
            <person name="Stajich J.E."/>
            <person name="Amses K."/>
            <person name="Simmons R."/>
            <person name="Seto K."/>
            <person name="Myers J."/>
            <person name="Bonds A."/>
            <person name="Quandt C.A."/>
            <person name="Barry K."/>
            <person name="Liu P."/>
            <person name="Grigoriev I."/>
            <person name="Longcore J.E."/>
            <person name="James T.Y."/>
        </authorList>
    </citation>
    <scope>NUCLEOTIDE SEQUENCE</scope>
    <source>
        <strain evidence="2">PLAUS21</strain>
    </source>
</reference>
<dbReference type="SUPFAM" id="SSF52266">
    <property type="entry name" value="SGNH hydrolase"/>
    <property type="match status" value="1"/>
</dbReference>
<dbReference type="CDD" id="cd01838">
    <property type="entry name" value="Isoamyl_acetate_hydrolase_like"/>
    <property type="match status" value="1"/>
</dbReference>
<dbReference type="AlphaFoldDB" id="A0AAD5Y0I5"/>
<feature type="domain" description="SGNH hydrolase-type esterase" evidence="1">
    <location>
        <begin position="23"/>
        <end position="200"/>
    </location>
</feature>
<gene>
    <name evidence="2" type="ORF">HK103_002083</name>
</gene>
<dbReference type="PANTHER" id="PTHR14209">
    <property type="entry name" value="ISOAMYL ACETATE-HYDROLYZING ESTERASE 1"/>
    <property type="match status" value="1"/>
</dbReference>
<dbReference type="PANTHER" id="PTHR14209:SF19">
    <property type="entry name" value="ISOAMYL ACETATE-HYDROLYZING ESTERASE 1 HOMOLOG"/>
    <property type="match status" value="1"/>
</dbReference>
<dbReference type="InterPro" id="IPR045136">
    <property type="entry name" value="Iah1-like"/>
</dbReference>
<protein>
    <recommendedName>
        <fullName evidence="1">SGNH hydrolase-type esterase domain-containing protein</fullName>
    </recommendedName>
</protein>
<dbReference type="Gene3D" id="3.40.50.1110">
    <property type="entry name" value="SGNH hydrolase"/>
    <property type="match status" value="1"/>
</dbReference>
<dbReference type="Proteomes" id="UP001210925">
    <property type="component" value="Unassembled WGS sequence"/>
</dbReference>
<comment type="caution">
    <text evidence="2">The sequence shown here is derived from an EMBL/GenBank/DDBJ whole genome shotgun (WGS) entry which is preliminary data.</text>
</comment>
<dbReference type="InterPro" id="IPR036514">
    <property type="entry name" value="SGNH_hydro_sf"/>
</dbReference>
<dbReference type="EMBL" id="JADGKB010000169">
    <property type="protein sequence ID" value="KAJ3251738.1"/>
    <property type="molecule type" value="Genomic_DNA"/>
</dbReference>
<keyword evidence="3" id="KW-1185">Reference proteome</keyword>
<accession>A0AAD5Y0I5</accession>
<proteinExistence type="predicted"/>